<gene>
    <name evidence="1" type="ORF">MUCCIDRAFT_115330</name>
</gene>
<accession>A0A162Q2W8</accession>
<comment type="caution">
    <text evidence="1">The sequence shown here is derived from an EMBL/GenBank/DDBJ whole genome shotgun (WGS) entry which is preliminary data.</text>
</comment>
<organism evidence="1 2">
    <name type="scientific">Mucor lusitanicus CBS 277.49</name>
    <dbReference type="NCBI Taxonomy" id="747725"/>
    <lineage>
        <taxon>Eukaryota</taxon>
        <taxon>Fungi</taxon>
        <taxon>Fungi incertae sedis</taxon>
        <taxon>Mucoromycota</taxon>
        <taxon>Mucoromycotina</taxon>
        <taxon>Mucoromycetes</taxon>
        <taxon>Mucorales</taxon>
        <taxon>Mucorineae</taxon>
        <taxon>Mucoraceae</taxon>
        <taxon>Mucor</taxon>
    </lineage>
</organism>
<evidence type="ECO:0000313" key="1">
    <source>
        <dbReference type="EMBL" id="OAC98419.1"/>
    </source>
</evidence>
<sequence length="67" mass="7771">MEATTTTGLGRRLVLKHTSRRITKVDHPQPFRNTAFDTVEFLDAFAWETAMDSTWFASIERFGIHTR</sequence>
<proteinExistence type="predicted"/>
<dbReference type="EMBL" id="AMYB01000010">
    <property type="protein sequence ID" value="OAC98419.1"/>
    <property type="molecule type" value="Genomic_DNA"/>
</dbReference>
<protein>
    <submittedName>
        <fullName evidence="1">Uncharacterized protein</fullName>
    </submittedName>
</protein>
<dbReference type="Proteomes" id="UP000077051">
    <property type="component" value="Unassembled WGS sequence"/>
</dbReference>
<keyword evidence="2" id="KW-1185">Reference proteome</keyword>
<dbReference type="AlphaFoldDB" id="A0A162Q2W8"/>
<reference evidence="1 2" key="1">
    <citation type="submission" date="2015-06" db="EMBL/GenBank/DDBJ databases">
        <title>Expansion of signal transduction pathways in fungi by whole-genome duplication.</title>
        <authorList>
            <consortium name="DOE Joint Genome Institute"/>
            <person name="Corrochano L.M."/>
            <person name="Kuo A."/>
            <person name="Marcet-Houben M."/>
            <person name="Polaino S."/>
            <person name="Salamov A."/>
            <person name="Villalobos J.M."/>
            <person name="Alvarez M.I."/>
            <person name="Avalos J."/>
            <person name="Benito E.P."/>
            <person name="Benoit I."/>
            <person name="Burger G."/>
            <person name="Camino L.P."/>
            <person name="Canovas D."/>
            <person name="Cerda-Olmedo E."/>
            <person name="Cheng J.-F."/>
            <person name="Dominguez A."/>
            <person name="Elias M."/>
            <person name="Eslava A.P."/>
            <person name="Glaser F."/>
            <person name="Grimwood J."/>
            <person name="Gutierrez G."/>
            <person name="Heitman J."/>
            <person name="Henrissat B."/>
            <person name="Iturriaga E.A."/>
            <person name="Lang B.F."/>
            <person name="Lavin J.L."/>
            <person name="Lee S."/>
            <person name="Li W."/>
            <person name="Lindquist E."/>
            <person name="Lopez-Garcia S."/>
            <person name="Luque E.M."/>
            <person name="Marcos A.T."/>
            <person name="Martin J."/>
            <person name="Mccluskey K."/>
            <person name="Medina H.R."/>
            <person name="Miralles-Duran A."/>
            <person name="Miyazaki A."/>
            <person name="Munoz-Torres E."/>
            <person name="Oguiza J.A."/>
            <person name="Ohm R."/>
            <person name="Olmedo M."/>
            <person name="Orejas M."/>
            <person name="Ortiz-Castellanos L."/>
            <person name="Pisabarro A.G."/>
            <person name="Rodriguez-Romero J."/>
            <person name="Ruiz-Herrera J."/>
            <person name="Ruiz-Vazquez R."/>
            <person name="Sanz C."/>
            <person name="Schackwitz W."/>
            <person name="Schmutz J."/>
            <person name="Shahriari M."/>
            <person name="Shelest E."/>
            <person name="Silva-Franco F."/>
            <person name="Soanes D."/>
            <person name="Syed K."/>
            <person name="Tagua V.G."/>
            <person name="Talbot N.J."/>
            <person name="Thon M."/>
            <person name="De Vries R.P."/>
            <person name="Wiebenga A."/>
            <person name="Yadav J.S."/>
            <person name="Braun E.L."/>
            <person name="Baker S."/>
            <person name="Garre V."/>
            <person name="Horwitz B."/>
            <person name="Torres-Martinez S."/>
            <person name="Idnurm A."/>
            <person name="Herrera-Estrella A."/>
            <person name="Gabaldon T."/>
            <person name="Grigoriev I.V."/>
        </authorList>
    </citation>
    <scope>NUCLEOTIDE SEQUENCE [LARGE SCALE GENOMIC DNA]</scope>
    <source>
        <strain evidence="1 2">CBS 277.49</strain>
    </source>
</reference>
<dbReference type="VEuPathDB" id="FungiDB:MUCCIDRAFT_115330"/>
<evidence type="ECO:0000313" key="2">
    <source>
        <dbReference type="Proteomes" id="UP000077051"/>
    </source>
</evidence>
<name>A0A162Q2W8_MUCCL</name>